<dbReference type="EMBL" id="KZ510125">
    <property type="protein sequence ID" value="PKU33404.1"/>
    <property type="molecule type" value="Genomic_DNA"/>
</dbReference>
<keyword evidence="2" id="KW-1185">Reference proteome</keyword>
<dbReference type="Proteomes" id="UP000233556">
    <property type="component" value="Unassembled WGS sequence"/>
</dbReference>
<dbReference type="InterPro" id="IPR036388">
    <property type="entry name" value="WH-like_DNA-bd_sf"/>
</dbReference>
<evidence type="ECO:0000313" key="1">
    <source>
        <dbReference type="EMBL" id="PKU33404.1"/>
    </source>
</evidence>
<dbReference type="OrthoDB" id="196547at2759"/>
<dbReference type="Gene3D" id="1.10.10.10">
    <property type="entry name" value="Winged helix-like DNA-binding domain superfamily/Winged helix DNA-binding domain"/>
    <property type="match status" value="1"/>
</dbReference>
<reference evidence="2" key="1">
    <citation type="submission" date="2017-11" db="EMBL/GenBank/DDBJ databases">
        <authorList>
            <person name="Lima N.C."/>
            <person name="Parody-Merino A.M."/>
            <person name="Battley P.F."/>
            <person name="Fidler A.E."/>
            <person name="Prosdocimi F."/>
        </authorList>
    </citation>
    <scope>NUCLEOTIDE SEQUENCE [LARGE SCALE GENOMIC DNA]</scope>
</reference>
<reference evidence="2" key="2">
    <citation type="submission" date="2017-12" db="EMBL/GenBank/DDBJ databases">
        <title>Genome sequence of the Bar-tailed Godwit (Limosa lapponica baueri).</title>
        <authorList>
            <person name="Lima N.C.B."/>
            <person name="Parody-Merino A.M."/>
            <person name="Battley P.F."/>
            <person name="Fidler A.E."/>
            <person name="Prosdocimi F."/>
        </authorList>
    </citation>
    <scope>NUCLEOTIDE SEQUENCE [LARGE SCALE GENOMIC DNA]</scope>
</reference>
<accession>A0A2I0THX1</accession>
<evidence type="ECO:0000313" key="2">
    <source>
        <dbReference type="Proteomes" id="UP000233556"/>
    </source>
</evidence>
<organism evidence="1 2">
    <name type="scientific">Limosa lapponica baueri</name>
    <dbReference type="NCBI Taxonomy" id="1758121"/>
    <lineage>
        <taxon>Eukaryota</taxon>
        <taxon>Metazoa</taxon>
        <taxon>Chordata</taxon>
        <taxon>Craniata</taxon>
        <taxon>Vertebrata</taxon>
        <taxon>Euteleostomi</taxon>
        <taxon>Archelosauria</taxon>
        <taxon>Archosauria</taxon>
        <taxon>Dinosauria</taxon>
        <taxon>Saurischia</taxon>
        <taxon>Theropoda</taxon>
        <taxon>Coelurosauria</taxon>
        <taxon>Aves</taxon>
        <taxon>Neognathae</taxon>
        <taxon>Neoaves</taxon>
        <taxon>Charadriiformes</taxon>
        <taxon>Scolopacidae</taxon>
        <taxon>Limosa</taxon>
    </lineage>
</organism>
<proteinExistence type="predicted"/>
<sequence length="75" mass="8304">MIEDIITRMQDDKTGGVPIRTVKSFLSKIPSVVTGVLAMQLVSSHCKGGSLQWSISELKHFRNIFTVKMVGLSRV</sequence>
<protein>
    <submittedName>
        <fullName evidence="1">Uncharacterized protein</fullName>
    </submittedName>
</protein>
<dbReference type="AlphaFoldDB" id="A0A2I0THX1"/>
<name>A0A2I0THX1_LIMLA</name>
<gene>
    <name evidence="1" type="ORF">llap_16292</name>
</gene>